<dbReference type="InterPro" id="IPR007805">
    <property type="entry name" value="GvpK"/>
</dbReference>
<accession>A0ABS1D808</accession>
<evidence type="ECO:0000256" key="1">
    <source>
        <dbReference type="ARBA" id="ARBA00022987"/>
    </source>
</evidence>
<evidence type="ECO:0000256" key="3">
    <source>
        <dbReference type="ARBA" id="ARBA00035659"/>
    </source>
</evidence>
<dbReference type="RefSeq" id="WP_133223397.1">
    <property type="nucleotide sequence ID" value="NZ_NRSG01000691.1"/>
</dbReference>
<evidence type="ECO:0000313" key="4">
    <source>
        <dbReference type="EMBL" id="MBK1662701.1"/>
    </source>
</evidence>
<comment type="caution">
    <text evidence="4">The sequence shown here is derived from an EMBL/GenBank/DDBJ whole genome shotgun (WGS) entry which is preliminary data.</text>
</comment>
<keyword evidence="1" id="KW-0304">Gas vesicle</keyword>
<comment type="similarity">
    <text evidence="3">Belongs to the gas vesicle GvpK family.</text>
</comment>
<dbReference type="EMBL" id="NRSG01000691">
    <property type="protein sequence ID" value="MBK1662701.1"/>
    <property type="molecule type" value="Genomic_DNA"/>
</dbReference>
<proteinExistence type="inferred from homology"/>
<dbReference type="PANTHER" id="PTHR40137">
    <property type="entry name" value="PROTEIN GVPK 1"/>
    <property type="match status" value="1"/>
</dbReference>
<keyword evidence="5" id="KW-1185">Reference proteome</keyword>
<dbReference type="PANTHER" id="PTHR40137:SF2">
    <property type="entry name" value="PROTEIN GVPK 1"/>
    <property type="match status" value="1"/>
</dbReference>
<gene>
    <name evidence="4" type="ORF">CKO45_31495</name>
</gene>
<name>A0ABS1D808_9PROT</name>
<organism evidence="4 5">
    <name type="scientific">Paracraurococcus ruber</name>
    <dbReference type="NCBI Taxonomy" id="77675"/>
    <lineage>
        <taxon>Bacteria</taxon>
        <taxon>Pseudomonadati</taxon>
        <taxon>Pseudomonadota</taxon>
        <taxon>Alphaproteobacteria</taxon>
        <taxon>Acetobacterales</taxon>
        <taxon>Roseomonadaceae</taxon>
        <taxon>Paracraurococcus</taxon>
    </lineage>
</organism>
<reference evidence="4 5" key="1">
    <citation type="journal article" date="2020" name="Microorganisms">
        <title>Osmotic Adaptation and Compatible Solute Biosynthesis of Phototrophic Bacteria as Revealed from Genome Analyses.</title>
        <authorList>
            <person name="Imhoff J.F."/>
            <person name="Rahn T."/>
            <person name="Kunzel S."/>
            <person name="Keller A."/>
            <person name="Neulinger S.C."/>
        </authorList>
    </citation>
    <scope>NUCLEOTIDE SEQUENCE [LARGE SCALE GENOMIC DNA]</scope>
    <source>
        <strain evidence="4 5">DSM 15382</strain>
    </source>
</reference>
<evidence type="ECO:0000256" key="2">
    <source>
        <dbReference type="ARBA" id="ARBA00035108"/>
    </source>
</evidence>
<comment type="subcellular location">
    <subcellularLocation>
        <location evidence="2">Gas vesicle</location>
    </subcellularLocation>
</comment>
<evidence type="ECO:0000313" key="5">
    <source>
        <dbReference type="Proteomes" id="UP000697995"/>
    </source>
</evidence>
<dbReference type="Pfam" id="PF05121">
    <property type="entry name" value="GvpK"/>
    <property type="match status" value="1"/>
</dbReference>
<dbReference type="Proteomes" id="UP000697995">
    <property type="component" value="Unassembled WGS sequence"/>
</dbReference>
<sequence length="98" mass="10642">MSAALSAAAPELARIALDPARVEQDLARLAMTIVELVRRLLEAQAIRRFEAGSITAEEAERLGLGLLRTREAVGTLCERLGLRREELNLDLGPLGPLL</sequence>
<protein>
    <submittedName>
        <fullName evidence="4">Gas vesicle protein</fullName>
    </submittedName>
</protein>